<dbReference type="EMBL" id="LILC01000036">
    <property type="protein sequence ID" value="KOO40334.1"/>
    <property type="molecule type" value="Genomic_DNA"/>
</dbReference>
<dbReference type="InterPro" id="IPR039420">
    <property type="entry name" value="WalR-like"/>
</dbReference>
<evidence type="ECO:0000256" key="3">
    <source>
        <dbReference type="ARBA" id="ARBA00023163"/>
    </source>
</evidence>
<protein>
    <recommendedName>
        <fullName evidence="4">HTH luxR-type domain-containing protein</fullName>
    </recommendedName>
</protein>
<dbReference type="STRING" id="284581.AMD01_21535"/>
<dbReference type="InterPro" id="IPR000792">
    <property type="entry name" value="Tscrpt_reg_LuxR_C"/>
</dbReference>
<dbReference type="PATRIC" id="fig|284581.3.peg.1839"/>
<keyword evidence="3" id="KW-0804">Transcription</keyword>
<dbReference type="InterPro" id="IPR036388">
    <property type="entry name" value="WH-like_DNA-bd_sf"/>
</dbReference>
<dbReference type="SMART" id="SM00421">
    <property type="entry name" value="HTH_LUXR"/>
    <property type="match status" value="1"/>
</dbReference>
<evidence type="ECO:0000313" key="5">
    <source>
        <dbReference type="EMBL" id="KOO40334.1"/>
    </source>
</evidence>
<dbReference type="AlphaFoldDB" id="A0A0M0KNE3"/>
<dbReference type="OrthoDB" id="1137593at2"/>
<dbReference type="InterPro" id="IPR016032">
    <property type="entry name" value="Sig_transdc_resp-reg_C-effctor"/>
</dbReference>
<dbReference type="PROSITE" id="PS00622">
    <property type="entry name" value="HTH_LUXR_1"/>
    <property type="match status" value="1"/>
</dbReference>
<evidence type="ECO:0000256" key="1">
    <source>
        <dbReference type="ARBA" id="ARBA00023015"/>
    </source>
</evidence>
<dbReference type="RefSeq" id="WP_053403502.1">
    <property type="nucleotide sequence ID" value="NZ_LILC01000036.1"/>
</dbReference>
<dbReference type="Gene3D" id="3.40.50.2300">
    <property type="match status" value="1"/>
</dbReference>
<keyword evidence="1" id="KW-0805">Transcription regulation</keyword>
<dbReference type="PRINTS" id="PR00038">
    <property type="entry name" value="HTHLUXR"/>
</dbReference>
<dbReference type="Proteomes" id="UP000037558">
    <property type="component" value="Unassembled WGS sequence"/>
</dbReference>
<feature type="domain" description="HTH luxR-type" evidence="4">
    <location>
        <begin position="144"/>
        <end position="209"/>
    </location>
</feature>
<gene>
    <name evidence="5" type="ORF">AMD01_21535</name>
</gene>
<sequence length="214" mass="24890">MKKVLIIEKDMIFREGLVQVLKKEYSDVEIDIFQPSRYLSDRYHLCLVDVWSYEEHYTVINQLQMLGVKVIVFLNSFNAEKDKLVNGALISAEGILLKTMKIAEVIKALNTISQDIQYYHPLVAQLIIKQLKKSNKKSIELQRSSLYDSFLTQRELDILQLIAKGLNNNQIAEKLTLSPLTINSHMRRIFRKFDVDNRVSALVYALKNKFIKIN</sequence>
<evidence type="ECO:0000256" key="2">
    <source>
        <dbReference type="ARBA" id="ARBA00023125"/>
    </source>
</evidence>
<accession>A0A0M0KNE3</accession>
<proteinExistence type="predicted"/>
<dbReference type="Gene3D" id="1.10.10.10">
    <property type="entry name" value="Winged helix-like DNA-binding domain superfamily/Winged helix DNA-binding domain"/>
    <property type="match status" value="1"/>
</dbReference>
<dbReference type="PROSITE" id="PS50043">
    <property type="entry name" value="HTH_LUXR_2"/>
    <property type="match status" value="1"/>
</dbReference>
<evidence type="ECO:0000259" key="4">
    <source>
        <dbReference type="PROSITE" id="PS50043"/>
    </source>
</evidence>
<dbReference type="SUPFAM" id="SSF52172">
    <property type="entry name" value="CheY-like"/>
    <property type="match status" value="1"/>
</dbReference>
<dbReference type="GO" id="GO:0003677">
    <property type="term" value="F:DNA binding"/>
    <property type="evidence" value="ECO:0007669"/>
    <property type="project" value="UniProtKB-KW"/>
</dbReference>
<name>A0A0M0KNE3_9BACI</name>
<evidence type="ECO:0000313" key="6">
    <source>
        <dbReference type="Proteomes" id="UP000037558"/>
    </source>
</evidence>
<dbReference type="InterPro" id="IPR011006">
    <property type="entry name" value="CheY-like_superfamily"/>
</dbReference>
<dbReference type="SUPFAM" id="SSF46894">
    <property type="entry name" value="C-terminal effector domain of the bipartite response regulators"/>
    <property type="match status" value="1"/>
</dbReference>
<reference evidence="6" key="1">
    <citation type="submission" date="2015-08" db="EMBL/GenBank/DDBJ databases">
        <title>Fjat-14210 dsm16467.</title>
        <authorList>
            <person name="Liu B."/>
            <person name="Wang J."/>
            <person name="Zhu Y."/>
            <person name="Liu G."/>
            <person name="Chen Q."/>
            <person name="Chen Z."/>
            <person name="Lan J."/>
            <person name="Che J."/>
            <person name="Ge C."/>
            <person name="Shi H."/>
            <person name="Pan Z."/>
            <person name="Liu X."/>
        </authorList>
    </citation>
    <scope>NUCLEOTIDE SEQUENCE [LARGE SCALE GENOMIC DNA]</scope>
    <source>
        <strain evidence="6">DSM 16467</strain>
    </source>
</reference>
<keyword evidence="6" id="KW-1185">Reference proteome</keyword>
<dbReference type="Pfam" id="PF00196">
    <property type="entry name" value="GerE"/>
    <property type="match status" value="1"/>
</dbReference>
<organism evidence="5 6">
    <name type="scientific">Priestia koreensis</name>
    <dbReference type="NCBI Taxonomy" id="284581"/>
    <lineage>
        <taxon>Bacteria</taxon>
        <taxon>Bacillati</taxon>
        <taxon>Bacillota</taxon>
        <taxon>Bacilli</taxon>
        <taxon>Bacillales</taxon>
        <taxon>Bacillaceae</taxon>
        <taxon>Priestia</taxon>
    </lineage>
</organism>
<keyword evidence="2" id="KW-0238">DNA-binding</keyword>
<comment type="caution">
    <text evidence="5">The sequence shown here is derived from an EMBL/GenBank/DDBJ whole genome shotgun (WGS) entry which is preliminary data.</text>
</comment>
<dbReference type="PANTHER" id="PTHR43214">
    <property type="entry name" value="TWO-COMPONENT RESPONSE REGULATOR"/>
    <property type="match status" value="1"/>
</dbReference>
<dbReference type="PANTHER" id="PTHR43214:SF43">
    <property type="entry name" value="TWO-COMPONENT RESPONSE REGULATOR"/>
    <property type="match status" value="1"/>
</dbReference>
<dbReference type="CDD" id="cd06170">
    <property type="entry name" value="LuxR_C_like"/>
    <property type="match status" value="1"/>
</dbReference>
<dbReference type="GO" id="GO:0006355">
    <property type="term" value="P:regulation of DNA-templated transcription"/>
    <property type="evidence" value="ECO:0007669"/>
    <property type="project" value="InterPro"/>
</dbReference>